<protein>
    <recommendedName>
        <fullName evidence="4">LAGLIDADG homing endonuclease</fullName>
    </recommendedName>
</protein>
<name>A0ABW0LHK5_9BACI</name>
<accession>A0ABW0LHK5</accession>
<evidence type="ECO:0000256" key="1">
    <source>
        <dbReference type="SAM" id="Phobius"/>
    </source>
</evidence>
<keyword evidence="1" id="KW-1133">Transmembrane helix</keyword>
<dbReference type="EMBL" id="JBHSMC010000014">
    <property type="protein sequence ID" value="MFC5465299.1"/>
    <property type="molecule type" value="Genomic_DNA"/>
</dbReference>
<comment type="caution">
    <text evidence="2">The sequence shown here is derived from an EMBL/GenBank/DDBJ whole genome shotgun (WGS) entry which is preliminary data.</text>
</comment>
<dbReference type="RefSeq" id="WP_382351435.1">
    <property type="nucleotide sequence ID" value="NZ_JBHSMC010000014.1"/>
</dbReference>
<evidence type="ECO:0008006" key="4">
    <source>
        <dbReference type="Google" id="ProtNLM"/>
    </source>
</evidence>
<evidence type="ECO:0000313" key="3">
    <source>
        <dbReference type="Proteomes" id="UP001596147"/>
    </source>
</evidence>
<keyword evidence="1" id="KW-0812">Transmembrane</keyword>
<keyword evidence="1" id="KW-0472">Membrane</keyword>
<feature type="transmembrane region" description="Helical" evidence="1">
    <location>
        <begin position="12"/>
        <end position="30"/>
    </location>
</feature>
<evidence type="ECO:0000313" key="2">
    <source>
        <dbReference type="EMBL" id="MFC5465299.1"/>
    </source>
</evidence>
<keyword evidence="3" id="KW-1185">Reference proteome</keyword>
<proteinExistence type="predicted"/>
<reference evidence="3" key="1">
    <citation type="journal article" date="2019" name="Int. J. Syst. Evol. Microbiol.">
        <title>The Global Catalogue of Microorganisms (GCM) 10K type strain sequencing project: providing services to taxonomists for standard genome sequencing and annotation.</title>
        <authorList>
            <consortium name="The Broad Institute Genomics Platform"/>
            <consortium name="The Broad Institute Genome Sequencing Center for Infectious Disease"/>
            <person name="Wu L."/>
            <person name="Ma J."/>
        </authorList>
    </citation>
    <scope>NUCLEOTIDE SEQUENCE [LARGE SCALE GENOMIC DNA]</scope>
    <source>
        <strain evidence="3">CGMCC 1.12237</strain>
    </source>
</reference>
<gene>
    <name evidence="2" type="ORF">ACFPM4_11115</name>
</gene>
<sequence length="95" mass="10913">MIKIRVKQKDKKGFAIFVPYAILSTGSWILSSKKIWAFIQKQVDKGDKGEESKIYIPTSIERKDMKLLLKTIKKYKGLTIVDVVDKEGNEVLIKL</sequence>
<dbReference type="Proteomes" id="UP001596147">
    <property type="component" value="Unassembled WGS sequence"/>
</dbReference>
<organism evidence="2 3">
    <name type="scientific">Lederbergia graminis</name>
    <dbReference type="NCBI Taxonomy" id="735518"/>
    <lineage>
        <taxon>Bacteria</taxon>
        <taxon>Bacillati</taxon>
        <taxon>Bacillota</taxon>
        <taxon>Bacilli</taxon>
        <taxon>Bacillales</taxon>
        <taxon>Bacillaceae</taxon>
        <taxon>Lederbergia</taxon>
    </lineage>
</organism>